<dbReference type="InterPro" id="IPR051836">
    <property type="entry name" value="Kremen_rcpt"/>
</dbReference>
<dbReference type="GeneID" id="6197419"/>
<dbReference type="PROSITE" id="PS51212">
    <property type="entry name" value="WSC"/>
    <property type="match status" value="4"/>
</dbReference>
<evidence type="ECO:0000256" key="8">
    <source>
        <dbReference type="SAM" id="MobiDB-lite"/>
    </source>
</evidence>
<keyword evidence="2" id="KW-0812">Transmembrane</keyword>
<feature type="domain" description="WSC" evidence="10">
    <location>
        <begin position="256"/>
        <end position="349"/>
    </location>
</feature>
<keyword evidence="13" id="KW-1185">Reference proteome</keyword>
<dbReference type="OrthoDB" id="5985073at2759"/>
<evidence type="ECO:0000313" key="12">
    <source>
        <dbReference type="EMBL" id="CDP22456.1"/>
    </source>
</evidence>
<keyword evidence="4" id="KW-0378">Hydrolase</keyword>
<dbReference type="SUPFAM" id="SSF49785">
    <property type="entry name" value="Galactose-binding domain-like"/>
    <property type="match status" value="1"/>
</dbReference>
<evidence type="ECO:0000256" key="3">
    <source>
        <dbReference type="ARBA" id="ARBA00022729"/>
    </source>
</evidence>
<feature type="chain" id="PRO_5007638440" evidence="9">
    <location>
        <begin position="24"/>
        <end position="888"/>
    </location>
</feature>
<dbReference type="InterPro" id="IPR002889">
    <property type="entry name" value="WSC_carb-bd"/>
</dbReference>
<proteinExistence type="predicted"/>
<feature type="domain" description="WSC" evidence="10">
    <location>
        <begin position="364"/>
        <end position="453"/>
    </location>
</feature>
<dbReference type="InterPro" id="IPR008979">
    <property type="entry name" value="Galactose-bd-like_sf"/>
</dbReference>
<organism evidence="11">
    <name type="scientific">Podospora anserina (strain S / ATCC MYA-4624 / DSM 980 / FGSC 10383)</name>
    <name type="common">Pleurage anserina</name>
    <dbReference type="NCBI Taxonomy" id="515849"/>
    <lineage>
        <taxon>Eukaryota</taxon>
        <taxon>Fungi</taxon>
        <taxon>Dikarya</taxon>
        <taxon>Ascomycota</taxon>
        <taxon>Pezizomycotina</taxon>
        <taxon>Sordariomycetes</taxon>
        <taxon>Sordariomycetidae</taxon>
        <taxon>Sordariales</taxon>
        <taxon>Podosporaceae</taxon>
        <taxon>Podospora</taxon>
        <taxon>Podospora anserina</taxon>
    </lineage>
</organism>
<protein>
    <submittedName>
        <fullName evidence="11">Podospora anserina S mat+ genomic DNA chromosome 1, supercontig 1</fullName>
    </submittedName>
</protein>
<evidence type="ECO:0000259" key="10">
    <source>
        <dbReference type="PROSITE" id="PS51212"/>
    </source>
</evidence>
<feature type="domain" description="WSC" evidence="10">
    <location>
        <begin position="140"/>
        <end position="228"/>
    </location>
</feature>
<reference evidence="12" key="4">
    <citation type="submission" date="2015-04" db="EMBL/GenBank/DDBJ databases">
        <title>Maintaining two mating types: Structure of the mating type locus and its role in heterokaryosis in Podospora anserina.</title>
        <authorList>
            <person name="Grognet P."/>
            <person name="Bidard F."/>
            <person name="Kuchly C."/>
            <person name="Chan Ho Tong L."/>
            <person name="Coppin E."/>
            <person name="Ait Benkhali J."/>
            <person name="Couloux A."/>
            <person name="Wincker P."/>
            <person name="Debuchy R."/>
            <person name="Silar P."/>
        </authorList>
    </citation>
    <scope>NUCLEOTIDE SEQUENCE</scope>
</reference>
<evidence type="ECO:0000256" key="9">
    <source>
        <dbReference type="SAM" id="SignalP"/>
    </source>
</evidence>
<evidence type="ECO:0000256" key="6">
    <source>
        <dbReference type="ARBA" id="ARBA00023136"/>
    </source>
</evidence>
<dbReference type="RefSeq" id="XP_001912333.1">
    <property type="nucleotide sequence ID" value="XM_001912298.1"/>
</dbReference>
<dbReference type="SMART" id="SM00321">
    <property type="entry name" value="WSC"/>
    <property type="match status" value="4"/>
</dbReference>
<evidence type="ECO:0000256" key="2">
    <source>
        <dbReference type="ARBA" id="ARBA00022692"/>
    </source>
</evidence>
<evidence type="ECO:0000313" key="11">
    <source>
        <dbReference type="EMBL" id="CAP59813.1"/>
    </source>
</evidence>
<accession>B2A9Q3</accession>
<dbReference type="eggNOG" id="KOG1216">
    <property type="taxonomic scope" value="Eukaryota"/>
</dbReference>
<dbReference type="EMBL" id="CU633438">
    <property type="protein sequence ID" value="CAP59813.1"/>
    <property type="molecule type" value="Genomic_DNA"/>
</dbReference>
<dbReference type="VEuPathDB" id="FungiDB:PODANS_1_1440"/>
<keyword evidence="5" id="KW-1133">Transmembrane helix</keyword>
<evidence type="ECO:0000313" key="13">
    <source>
        <dbReference type="Proteomes" id="UP000001197"/>
    </source>
</evidence>
<dbReference type="Pfam" id="PF02018">
    <property type="entry name" value="CBM_4_9"/>
    <property type="match status" value="1"/>
</dbReference>
<dbReference type="Gene3D" id="2.60.120.260">
    <property type="entry name" value="Galactose-binding domain-like"/>
    <property type="match status" value="1"/>
</dbReference>
<dbReference type="PANTHER" id="PTHR24269:SF16">
    <property type="entry name" value="PROTEIN SLG1"/>
    <property type="match status" value="1"/>
</dbReference>
<keyword evidence="7" id="KW-0325">Glycoprotein</keyword>
<dbReference type="Pfam" id="PF01822">
    <property type="entry name" value="WSC"/>
    <property type="match status" value="4"/>
</dbReference>
<reference evidence="11" key="2">
    <citation type="submission" date="2008-07" db="EMBL/GenBank/DDBJ databases">
        <authorList>
            <person name="Genoscope - CEA"/>
        </authorList>
    </citation>
    <scope>NUCLEOTIDE SEQUENCE</scope>
    <source>
        <strain evidence="11">S mat+</strain>
    </source>
</reference>
<dbReference type="KEGG" id="pan:PODANSg09380"/>
<sequence length="888" mass="95404">MAFTHSSLRLLPLISLFLSLGSALPSKHLNRQAAPSYSSLGCFKDNEGGQRALTGGSYAADDMTVASCASFCSKFELFGVSYGRECYCGQSVTNGNTEVDAADCSFPCGGDPSEKCGAGNRVNLYSNDNPSIRSPATLPGITSLGCFVDTAARILPHNIIGTDDMTAAKCAENCADYDFFGTQWSRECFCGSILPTEQATASDCSMPCSGDDNELCGAGMRLNVYSFDKETTTTSSSEPTSSPTSEPATPVAIIDGFEYLGCYNDNVPQRVLGGKVVVDTAMTLERCASECKDGGYALFGVQYSSECFCGTSLDVDSVQVPEAECAMACSGNSLQKCGAGNRLSLYADPGIEQTETTNPESIGQFTYRSCWTDDVGNRSLADLEHRTDDMTVAKCADICQEYTYFGVEYGRECYCGDKLVGQAALEKECRVLCVGGGYNWCGGPLRLNLYAKEAITTIASTTVFETFTTSEVESTTVPEPTTTASDIITTADEPSSTPSETLTTTVQEISISTEEPGTTTEEFTTTTEESTILTEEPTALTEESTTSTEEPTSPTTEEPTTTFTVEASTTVKPSTTSDMVLSTTTLVSSPSLAPTTTATSTTTTQGPSSVTITRCPPTPTWVGRPEMCYDSSLPGQCELLASTLYQPQAMSMYLSNCHYILTRYGLQPNPVTCFPTSTATSPDAAAATSTIRSVHSCLRSSYVCSKAMTCETSTHPVGQVPVPTQSVGVETLSDGGFESGQFGSWNLTGDTRLLTGQISAFQARTGNHSYYVYNPNYYHAGLVLTRRVVGVEPGKYYRFKANVWISNNQVNNYIQLSVSPPGLGQQFMQRYSTAGVWREIAVHFTTTSSWLELQLTVVAQPMYINNPQQWEGPNSIFIDDISLVRLGY</sequence>
<evidence type="ECO:0000256" key="7">
    <source>
        <dbReference type="ARBA" id="ARBA00023180"/>
    </source>
</evidence>
<gene>
    <name evidence="11" type="ORF">PODANS_1_1440</name>
</gene>
<feature type="domain" description="WSC" evidence="10">
    <location>
        <begin position="36"/>
        <end position="128"/>
    </location>
</feature>
<dbReference type="EMBL" id="FO904936">
    <property type="protein sequence ID" value="CDP22456.1"/>
    <property type="molecule type" value="Genomic_DNA"/>
</dbReference>
<feature type="signal peptide" evidence="9">
    <location>
        <begin position="1"/>
        <end position="23"/>
    </location>
</feature>
<dbReference type="Proteomes" id="UP000001197">
    <property type="component" value="Chromosome 1"/>
</dbReference>
<dbReference type="GO" id="GO:0016798">
    <property type="term" value="F:hydrolase activity, acting on glycosyl bonds"/>
    <property type="evidence" value="ECO:0007669"/>
    <property type="project" value="InterPro"/>
</dbReference>
<dbReference type="HOGENOM" id="CLU_324937_0_0_1"/>
<reference evidence="13" key="3">
    <citation type="journal article" date="2014" name="Genetics">
        <title>Maintaining two mating types: Structure of the mating type locus and its role in heterokaryosis in Podospora anserina.</title>
        <authorList>
            <person name="Grognet P."/>
            <person name="Bidard F."/>
            <person name="Kuchly C."/>
            <person name="Tong L.C.H."/>
            <person name="Coppin E."/>
            <person name="Benkhali J.A."/>
            <person name="Couloux A."/>
            <person name="Wincker P."/>
            <person name="Debuchy R."/>
            <person name="Silar P."/>
        </authorList>
    </citation>
    <scope>GENOME REANNOTATION</scope>
    <source>
        <strain evidence="13">S / ATCC MYA-4624 / DSM 980 / FGSC 10383</strain>
    </source>
</reference>
<evidence type="ECO:0000256" key="5">
    <source>
        <dbReference type="ARBA" id="ARBA00022989"/>
    </source>
</evidence>
<comment type="subcellular location">
    <subcellularLocation>
        <location evidence="1">Membrane</location>
        <topology evidence="1">Single-pass membrane protein</topology>
    </subcellularLocation>
</comment>
<dbReference type="InterPro" id="IPR003305">
    <property type="entry name" value="CenC_carb-bd"/>
</dbReference>
<keyword evidence="3 9" id="KW-0732">Signal</keyword>
<feature type="region of interest" description="Disordered" evidence="8">
    <location>
        <begin position="471"/>
        <end position="576"/>
    </location>
</feature>
<keyword evidence="6" id="KW-0472">Membrane</keyword>
<dbReference type="GO" id="GO:0005886">
    <property type="term" value="C:plasma membrane"/>
    <property type="evidence" value="ECO:0007669"/>
    <property type="project" value="TreeGrafter"/>
</dbReference>
<name>B2A9Q3_PODAN</name>
<dbReference type="PANTHER" id="PTHR24269">
    <property type="entry name" value="KREMEN PROTEIN"/>
    <property type="match status" value="1"/>
</dbReference>
<evidence type="ECO:0000256" key="4">
    <source>
        <dbReference type="ARBA" id="ARBA00022801"/>
    </source>
</evidence>
<evidence type="ECO:0000256" key="1">
    <source>
        <dbReference type="ARBA" id="ARBA00004167"/>
    </source>
</evidence>
<reference evidence="11 13" key="1">
    <citation type="journal article" date="2008" name="Genome Biol.">
        <title>The genome sequence of the model ascomycete fungus Podospora anserina.</title>
        <authorList>
            <person name="Espagne E."/>
            <person name="Lespinet O."/>
            <person name="Malagnac F."/>
            <person name="Da Silva C."/>
            <person name="Jaillon O."/>
            <person name="Porcel B.M."/>
            <person name="Couloux A."/>
            <person name="Aury J.-M."/>
            <person name="Segurens B."/>
            <person name="Poulain J."/>
            <person name="Anthouard V."/>
            <person name="Grossetete S."/>
            <person name="Khalili H."/>
            <person name="Coppin E."/>
            <person name="Dequard-Chablat M."/>
            <person name="Picard M."/>
            <person name="Contamine V."/>
            <person name="Arnaise S."/>
            <person name="Bourdais A."/>
            <person name="Berteaux-Lecellier V."/>
            <person name="Gautheret D."/>
            <person name="de Vries R.P."/>
            <person name="Battaglia E."/>
            <person name="Coutinho P.M."/>
            <person name="Danchin E.G.J."/>
            <person name="Henrissat B."/>
            <person name="El Khoury R."/>
            <person name="Sainsard-Chanet A."/>
            <person name="Boivin A."/>
            <person name="Pinan-Lucarre B."/>
            <person name="Sellem C.H."/>
            <person name="Debuchy R."/>
            <person name="Wincker P."/>
            <person name="Weissenbach J."/>
            <person name="Silar P."/>
        </authorList>
    </citation>
    <scope>NUCLEOTIDE SEQUENCE [LARGE SCALE GENOMIC DNA]</scope>
    <source>
        <strain evidence="13">S / ATCC MYA-4624 / DSM 980 / FGSC 10383</strain>
        <strain evidence="11">S mat+</strain>
    </source>
</reference>
<feature type="region of interest" description="Disordered" evidence="8">
    <location>
        <begin position="588"/>
        <end position="611"/>
    </location>
</feature>
<dbReference type="eggNOG" id="KOG4157">
    <property type="taxonomic scope" value="Eukaryota"/>
</dbReference>
<dbReference type="AlphaFoldDB" id="B2A9Q3"/>